<reference evidence="2" key="1">
    <citation type="submission" date="2016-06" db="EMBL/GenBank/DDBJ databases">
        <authorList>
            <person name="Xu Y."/>
            <person name="Nagy A."/>
            <person name="Yan X."/>
            <person name="Kim S.W."/>
            <person name="Haley B."/>
            <person name="Liu N.T."/>
            <person name="Nou X."/>
        </authorList>
    </citation>
    <scope>NUCLEOTIDE SEQUENCE [LARGE SCALE GENOMIC DNA]</scope>
    <source>
        <strain evidence="2">ATCC 49129</strain>
    </source>
</reference>
<dbReference type="InterPro" id="IPR002577">
    <property type="entry name" value="HTH_HxlR"/>
</dbReference>
<evidence type="ECO:0000313" key="1">
    <source>
        <dbReference type="EMBL" id="ANJ75964.1"/>
    </source>
</evidence>
<dbReference type="Proteomes" id="UP000078572">
    <property type="component" value="Chromosome 2"/>
</dbReference>
<keyword evidence="2" id="KW-1185">Reference proteome</keyword>
<dbReference type="Gene3D" id="1.10.10.10">
    <property type="entry name" value="Winged helix-like DNA-binding domain superfamily/Winged helix DNA-binding domain"/>
    <property type="match status" value="1"/>
</dbReference>
<dbReference type="RefSeq" id="WP_064808900.1">
    <property type="nucleotide sequence ID" value="NZ_CP016023.1"/>
</dbReference>
<accession>A0A192A6E7</accession>
<dbReference type="GeneID" id="61529556"/>
<proteinExistence type="predicted"/>
<evidence type="ECO:0000313" key="2">
    <source>
        <dbReference type="Proteomes" id="UP000078572"/>
    </source>
</evidence>
<organism evidence="1 2">
    <name type="scientific">Ralstonia insidiosa</name>
    <dbReference type="NCBI Taxonomy" id="190721"/>
    <lineage>
        <taxon>Bacteria</taxon>
        <taxon>Pseudomonadati</taxon>
        <taxon>Pseudomonadota</taxon>
        <taxon>Betaproteobacteria</taxon>
        <taxon>Burkholderiales</taxon>
        <taxon>Burkholderiaceae</taxon>
        <taxon>Ralstonia</taxon>
    </lineage>
</organism>
<dbReference type="InterPro" id="IPR036388">
    <property type="entry name" value="WH-like_DNA-bd_sf"/>
</dbReference>
<gene>
    <name evidence="1" type="ORF">A9Y76_26270</name>
</gene>
<dbReference type="OrthoDB" id="8855031at2"/>
<dbReference type="PANTHER" id="PTHR33204">
    <property type="entry name" value="TRANSCRIPTIONAL REGULATOR, MARR FAMILY"/>
    <property type="match status" value="1"/>
</dbReference>
<dbReference type="Pfam" id="PF01638">
    <property type="entry name" value="HxlR"/>
    <property type="match status" value="1"/>
</dbReference>
<dbReference type="AlphaFoldDB" id="A0A192A6E7"/>
<sequence>MEIHTQIDVPSPVRPERCPVEDWLAFLGHRWNALVLWHLRQQPLQHGELLDRLPGVTPKVLSARLKALGGRALIEREVFAAFPPTVVYRLSARGHQVVAILDQLEGVAKLAAQEEAETSGALLQVLFPAG</sequence>
<name>A0A192A6E7_9RALS</name>
<dbReference type="PROSITE" id="PS51118">
    <property type="entry name" value="HTH_HXLR"/>
    <property type="match status" value="1"/>
</dbReference>
<dbReference type="InterPro" id="IPR036390">
    <property type="entry name" value="WH_DNA-bd_sf"/>
</dbReference>
<dbReference type="EMBL" id="CP016023">
    <property type="protein sequence ID" value="ANJ75964.1"/>
    <property type="molecule type" value="Genomic_DNA"/>
</dbReference>
<dbReference type="SUPFAM" id="SSF46785">
    <property type="entry name" value="Winged helix' DNA-binding domain"/>
    <property type="match status" value="1"/>
</dbReference>
<dbReference type="PANTHER" id="PTHR33204:SF37">
    <property type="entry name" value="HTH-TYPE TRANSCRIPTIONAL REGULATOR YODB"/>
    <property type="match status" value="1"/>
</dbReference>
<protein>
    <submittedName>
        <fullName evidence="1">Uncharacterized protein</fullName>
    </submittedName>
</protein>